<dbReference type="PATRIC" id="fig|1396.433.peg.916"/>
<reference evidence="2" key="2">
    <citation type="submission" date="2015-04" db="EMBL/GenBank/DDBJ databases">
        <title>Draft Genome Sequences of Eight Spore-Forming Food Isolates of Bacillus cereus Genome sequencing.</title>
        <authorList>
            <person name="Krawcyk A.O."/>
            <person name="de Jong A."/>
            <person name="Eijlander R.T."/>
            <person name="Berendsen E.M."/>
            <person name="Holsappel S."/>
            <person name="Wells-Bennik M."/>
            <person name="Kuipers O.P."/>
        </authorList>
    </citation>
    <scope>NUCLEOTIDE SEQUENCE [LARGE SCALE GENOMIC DNA]</scope>
    <source>
        <strain evidence="2">B4147</strain>
    </source>
</reference>
<gene>
    <name evidence="1" type="ORF">B4147_0154</name>
</gene>
<dbReference type="Proteomes" id="UP000035350">
    <property type="component" value="Unassembled WGS sequence"/>
</dbReference>
<organism evidence="1 2">
    <name type="scientific">Bacillus wiedmannii</name>
    <dbReference type="NCBI Taxonomy" id="1890302"/>
    <lineage>
        <taxon>Bacteria</taxon>
        <taxon>Bacillati</taxon>
        <taxon>Bacillota</taxon>
        <taxon>Bacilli</taxon>
        <taxon>Bacillales</taxon>
        <taxon>Bacillaceae</taxon>
        <taxon>Bacillus</taxon>
        <taxon>Bacillus cereus group</taxon>
    </lineage>
</organism>
<accession>A0A0G8BV82</accession>
<comment type="caution">
    <text evidence="1">The sequence shown here is derived from an EMBL/GenBank/DDBJ whole genome shotgun (WGS) entry which is preliminary data.</text>
</comment>
<dbReference type="EMBL" id="LCYN01000039">
    <property type="protein sequence ID" value="KKZ90791.1"/>
    <property type="molecule type" value="Genomic_DNA"/>
</dbReference>
<dbReference type="AlphaFoldDB" id="A0A0G8BV82"/>
<evidence type="ECO:0000313" key="2">
    <source>
        <dbReference type="Proteomes" id="UP000035350"/>
    </source>
</evidence>
<protein>
    <submittedName>
        <fullName evidence="1">Uncharacterized protein</fullName>
    </submittedName>
</protein>
<reference evidence="1 2" key="1">
    <citation type="journal article" date="2015" name="Genome Announc.">
        <title>Next-Generation Whole-Genome Sequencing of Eight Strains of Bacillus cereus, Isolated from Food.</title>
        <authorList>
            <person name="Krawczyk A.O."/>
            <person name="de Jong A."/>
            <person name="Eijlander R.T."/>
            <person name="Berendsen E.M."/>
            <person name="Holsappel S."/>
            <person name="Wells-Bennik M.H."/>
            <person name="Kuipers O.P."/>
        </authorList>
    </citation>
    <scope>NUCLEOTIDE SEQUENCE [LARGE SCALE GENOMIC DNA]</scope>
    <source>
        <strain evidence="1 2">B4147</strain>
    </source>
</reference>
<evidence type="ECO:0000313" key="1">
    <source>
        <dbReference type="EMBL" id="KKZ90791.1"/>
    </source>
</evidence>
<name>A0A0G8BV82_9BACI</name>
<dbReference type="GeneID" id="64187066"/>
<proteinExistence type="predicted"/>
<sequence>MQFSIDAIRNFLIHDMESYREMLLQENDYDNMKWSYTTFIDMNNYLKKTDMDQEEIQELLSVSREGISFGSVTKRDMLFIHSLTSPNRCLELVETYKLMERTNEYVPNMKEELQWLKDRWEKGFYIFVNQ</sequence>
<dbReference type="RefSeq" id="WP_001160624.1">
    <property type="nucleotide sequence ID" value="NZ_JBCNBH010000020.1"/>
</dbReference>